<name>A0A383CWC7_9ZZZZ</name>
<proteinExistence type="predicted"/>
<dbReference type="AlphaFoldDB" id="A0A383CWC7"/>
<accession>A0A383CWC7</accession>
<protein>
    <submittedName>
        <fullName evidence="1">Uncharacterized protein</fullName>
    </submittedName>
</protein>
<organism evidence="1">
    <name type="scientific">marine metagenome</name>
    <dbReference type="NCBI Taxonomy" id="408172"/>
    <lineage>
        <taxon>unclassified sequences</taxon>
        <taxon>metagenomes</taxon>
        <taxon>ecological metagenomes</taxon>
    </lineage>
</organism>
<gene>
    <name evidence="1" type="ORF">METZ01_LOCUS488802</name>
</gene>
<sequence length="168" mass="19941">MITDPGKYKEDSAIFIKAEDHKILNKNDCYLSQDYLREFSRFGIDVLFSQHSGAIWYPMVYEYEDIRMKENAKQVKTRLLESFVDIVNTIKPTFVVPYAGPPCFLEDDCFKFNFEENGIFPDQHDFTPKIENKIISKYNMMMPNDDLIIDTQGNIKFENFNHFDFERK</sequence>
<dbReference type="EMBL" id="UINC01211867">
    <property type="protein sequence ID" value="SVE35948.1"/>
    <property type="molecule type" value="Genomic_DNA"/>
</dbReference>
<feature type="non-terminal residue" evidence="1">
    <location>
        <position position="168"/>
    </location>
</feature>
<evidence type="ECO:0000313" key="1">
    <source>
        <dbReference type="EMBL" id="SVE35948.1"/>
    </source>
</evidence>
<reference evidence="1" key="1">
    <citation type="submission" date="2018-05" db="EMBL/GenBank/DDBJ databases">
        <authorList>
            <person name="Lanie J.A."/>
            <person name="Ng W.-L."/>
            <person name="Kazmierczak K.M."/>
            <person name="Andrzejewski T.M."/>
            <person name="Davidsen T.M."/>
            <person name="Wayne K.J."/>
            <person name="Tettelin H."/>
            <person name="Glass J.I."/>
            <person name="Rusch D."/>
            <person name="Podicherti R."/>
            <person name="Tsui H.-C.T."/>
            <person name="Winkler M.E."/>
        </authorList>
    </citation>
    <scope>NUCLEOTIDE SEQUENCE</scope>
</reference>